<dbReference type="InterPro" id="IPR041581">
    <property type="entry name" value="Glyoxalase_6"/>
</dbReference>
<protein>
    <submittedName>
        <fullName evidence="2">Glyoxalase</fullName>
    </submittedName>
</protein>
<comment type="caution">
    <text evidence="2">The sequence shown here is derived from an EMBL/GenBank/DDBJ whole genome shotgun (WGS) entry which is preliminary data.</text>
</comment>
<dbReference type="InterPro" id="IPR029068">
    <property type="entry name" value="Glyas_Bleomycin-R_OHBP_Dase"/>
</dbReference>
<evidence type="ECO:0000313" key="2">
    <source>
        <dbReference type="EMBL" id="PMQ18966.1"/>
    </source>
</evidence>
<dbReference type="Pfam" id="PF18029">
    <property type="entry name" value="Glyoxalase_6"/>
    <property type="match status" value="1"/>
</dbReference>
<dbReference type="PANTHER" id="PTHR35908:SF1">
    <property type="entry name" value="CONSERVED PROTEIN"/>
    <property type="match status" value="1"/>
</dbReference>
<gene>
    <name evidence="2" type="ORF">CIK84_16555</name>
</gene>
<dbReference type="AlphaFoldDB" id="A0A2N7RYK3"/>
<dbReference type="PANTHER" id="PTHR35908">
    <property type="entry name" value="HYPOTHETICAL FUSION PROTEIN"/>
    <property type="match status" value="1"/>
</dbReference>
<dbReference type="Proteomes" id="UP000235739">
    <property type="component" value="Unassembled WGS sequence"/>
</dbReference>
<dbReference type="EMBL" id="PNQX01000003">
    <property type="protein sequence ID" value="PMQ18966.1"/>
    <property type="molecule type" value="Genomic_DNA"/>
</dbReference>
<accession>A0A2N7RYK3</accession>
<organism evidence="2 3">
    <name type="scientific">Glutamicibacter arilaitensis</name>
    <dbReference type="NCBI Taxonomy" id="256701"/>
    <lineage>
        <taxon>Bacteria</taxon>
        <taxon>Bacillati</taxon>
        <taxon>Actinomycetota</taxon>
        <taxon>Actinomycetes</taxon>
        <taxon>Micrococcales</taxon>
        <taxon>Micrococcaceae</taxon>
        <taxon>Glutamicibacter</taxon>
    </lineage>
</organism>
<evidence type="ECO:0000259" key="1">
    <source>
        <dbReference type="Pfam" id="PF18029"/>
    </source>
</evidence>
<feature type="domain" description="Glyoxalase-like" evidence="1">
    <location>
        <begin position="6"/>
        <end position="151"/>
    </location>
</feature>
<proteinExistence type="predicted"/>
<evidence type="ECO:0000313" key="3">
    <source>
        <dbReference type="Proteomes" id="UP000235739"/>
    </source>
</evidence>
<dbReference type="SUPFAM" id="SSF54593">
    <property type="entry name" value="Glyoxalase/Bleomycin resistance protein/Dihydroxybiphenyl dioxygenase"/>
    <property type="match status" value="1"/>
</dbReference>
<dbReference type="RefSeq" id="WP_102599066.1">
    <property type="nucleotide sequence ID" value="NZ_JABUYH010000013.1"/>
</dbReference>
<name>A0A2N7RYK3_9MICC</name>
<reference evidence="2 3" key="1">
    <citation type="journal article" date="2017" name="Elife">
        <title>Extensive horizontal gene transfer in cheese-associated bacteria.</title>
        <authorList>
            <person name="Bonham K.S."/>
            <person name="Wolfe B.E."/>
            <person name="Dutton R.J."/>
        </authorList>
    </citation>
    <scope>NUCLEOTIDE SEQUENCE [LARGE SCALE GENOMIC DNA]</scope>
    <source>
        <strain evidence="2 3">JB182</strain>
    </source>
</reference>
<dbReference type="Gene3D" id="3.10.180.10">
    <property type="entry name" value="2,3-Dihydroxybiphenyl 1,2-Dioxygenase, domain 1"/>
    <property type="match status" value="1"/>
</dbReference>
<sequence length="151" mass="16952">MENTWQIVVDCAAPQAMVKFWAQALHYVPEPAPEGHRTWRTYWQSMGVPDDELPPGAGEIPESLVDLQGGGPRIWFQQVPESKSVKNRLHLDLLVGGGRGVRFEQRRQTVTDEAERLVGLGATVRAVHDMPEMGHFAICMFDIEGNEFDIV</sequence>